<dbReference type="Proteomes" id="UP000199501">
    <property type="component" value="Unassembled WGS sequence"/>
</dbReference>
<name>A0A1G6Z5M3_9PSEU</name>
<protein>
    <recommendedName>
        <fullName evidence="4">CDP-Glycerol:Poly(Glycerophosphate) glycerophosphotransferase</fullName>
    </recommendedName>
</protein>
<proteinExistence type="predicted"/>
<dbReference type="EMBL" id="FMZZ01000025">
    <property type="protein sequence ID" value="SDD97136.1"/>
    <property type="molecule type" value="Genomic_DNA"/>
</dbReference>
<evidence type="ECO:0000256" key="1">
    <source>
        <dbReference type="SAM" id="MobiDB-lite"/>
    </source>
</evidence>
<organism evidence="2 3">
    <name type="scientific">Actinokineospora iranica</name>
    <dbReference type="NCBI Taxonomy" id="1271860"/>
    <lineage>
        <taxon>Bacteria</taxon>
        <taxon>Bacillati</taxon>
        <taxon>Actinomycetota</taxon>
        <taxon>Actinomycetes</taxon>
        <taxon>Pseudonocardiales</taxon>
        <taxon>Pseudonocardiaceae</taxon>
        <taxon>Actinokineospora</taxon>
    </lineage>
</organism>
<dbReference type="STRING" id="1271860.SAMN05216174_12536"/>
<evidence type="ECO:0000313" key="3">
    <source>
        <dbReference type="Proteomes" id="UP000199501"/>
    </source>
</evidence>
<dbReference type="SUPFAM" id="SSF53756">
    <property type="entry name" value="UDP-Glycosyltransferase/glycogen phosphorylase"/>
    <property type="match status" value="1"/>
</dbReference>
<evidence type="ECO:0008006" key="4">
    <source>
        <dbReference type="Google" id="ProtNLM"/>
    </source>
</evidence>
<dbReference type="AlphaFoldDB" id="A0A1G6Z5M3"/>
<evidence type="ECO:0000313" key="2">
    <source>
        <dbReference type="EMBL" id="SDD97136.1"/>
    </source>
</evidence>
<sequence>MLAVVHNVTAATRLLDVLDLVARDSRIQVDFSVPQSSAFTTGTERFLLDRGMTPVPWAAARAAPFDLAISASHGGDLHRLAPPLIILPHGMGYNKYLGRESGNPGIRESGNPGIRESGNPGIRESGNPGIRESGNPGIRESGNPVFGLSPEWLVVDGKLVPSSLVLSHPEQLARLARSCPEAAEVAVVAGDPCFDRIVASGPLRAVYRRALGVTEGQRLVVVSSTWGPPSLYGAHPDLVARLAAESCLDEWRVVVALHPNVWHWHSPWAVRRWAEGCRRAGVTLLPPEEGWRAALVAADVVLGDHGSVTFYGAALGTPTILATAPRDTVAPDSAVGRLLDAVPCLDHGRPLTEQLDEVVKTHDPAREPFASVVALTTSAPGQAMPLLRAEFYRLLKLAEPDSPAEVRTVPVPAEPPVEPGAHLVRVDLLGGLDAAARVTRRPAELLRLTGSLPEGTHLSVDADEPYRRFLDLAEIVVAPDGRDAAEVLAALPGALLATGPVAGGDWLVVGAGDRTLRFTGAGDAGRVCASFVHAWLTDNRSVDTIPTEVSLTLGTRVLTVTVSGQDSARG</sequence>
<gene>
    <name evidence="2" type="ORF">SAMN05216174_12536</name>
</gene>
<accession>A0A1G6Z5M3</accession>
<feature type="region of interest" description="Disordered" evidence="1">
    <location>
        <begin position="102"/>
        <end position="141"/>
    </location>
</feature>
<keyword evidence="3" id="KW-1185">Reference proteome</keyword>
<reference evidence="3" key="1">
    <citation type="submission" date="2016-10" db="EMBL/GenBank/DDBJ databases">
        <authorList>
            <person name="Varghese N."/>
            <person name="Submissions S."/>
        </authorList>
    </citation>
    <scope>NUCLEOTIDE SEQUENCE [LARGE SCALE GENOMIC DNA]</scope>
    <source>
        <strain evidence="3">IBRC-M 10403</strain>
    </source>
</reference>